<proteinExistence type="predicted"/>
<dbReference type="InterPro" id="IPR036452">
    <property type="entry name" value="Ribo_hydro-like"/>
</dbReference>
<dbReference type="SUPFAM" id="SSF53590">
    <property type="entry name" value="Nucleoside hydrolase"/>
    <property type="match status" value="1"/>
</dbReference>
<dbReference type="InterPro" id="IPR052775">
    <property type="entry name" value="IUN_hydrolase"/>
</dbReference>
<dbReference type="Gene3D" id="3.90.245.10">
    <property type="entry name" value="Ribonucleoside hydrolase-like"/>
    <property type="match status" value="1"/>
</dbReference>
<dbReference type="STRING" id="128944.AWM75_01155"/>
<dbReference type="RefSeq" id="WP_067977343.1">
    <property type="nucleotide sequence ID" value="NZ_CP014163.1"/>
</dbReference>
<dbReference type="EMBL" id="CP014163">
    <property type="protein sequence ID" value="AMB98684.1"/>
    <property type="molecule type" value="Genomic_DNA"/>
</dbReference>
<dbReference type="PANTHER" id="PTHR46190">
    <property type="entry name" value="SI:CH211-201H21.5-RELATED"/>
    <property type="match status" value="1"/>
</dbReference>
<dbReference type="PANTHER" id="PTHR46190:SF1">
    <property type="entry name" value="SI:CH211-201H21.5"/>
    <property type="match status" value="1"/>
</dbReference>
<accession>A0A0X8FJY4</accession>
<dbReference type="AlphaFoldDB" id="A0A0X8FJY4"/>
<dbReference type="OrthoDB" id="9797882at2"/>
<reference evidence="1 2" key="1">
    <citation type="journal article" date="2016" name="Genome Announc.">
        <title>Complete Genome Sequences of Aerococcus christensenii CCUG 28831T, Aerococcus sanguinicola CCUG 43001T, Aerococcus urinae CCUG 36881T, Aerococcus urinaeequi CCUG 28094T, Aerococcus urinaehominis CCUG 42038 BT, and Aerococcus viridans CCUG 4311T.</title>
        <authorList>
            <person name="Carkaci D."/>
            <person name="Dargis R."/>
            <person name="Nielsen X.C."/>
            <person name="Skovgaard O."/>
            <person name="Fuursted K."/>
            <person name="Christensen J.J."/>
        </authorList>
    </citation>
    <scope>NUCLEOTIDE SEQUENCE [LARGE SCALE GENOMIC DNA]</scope>
    <source>
        <strain evidence="1 2">CCUG42038B</strain>
    </source>
</reference>
<keyword evidence="2" id="KW-1185">Reference proteome</keyword>
<dbReference type="Proteomes" id="UP000062260">
    <property type="component" value="Chromosome"/>
</dbReference>
<evidence type="ECO:0000313" key="2">
    <source>
        <dbReference type="Proteomes" id="UP000062260"/>
    </source>
</evidence>
<dbReference type="InterPro" id="IPR001910">
    <property type="entry name" value="Inosine/uridine_hydrolase_dom"/>
</dbReference>
<organism evidence="1 2">
    <name type="scientific">Aerococcus urinaehominis</name>
    <dbReference type="NCBI Taxonomy" id="128944"/>
    <lineage>
        <taxon>Bacteria</taxon>
        <taxon>Bacillati</taxon>
        <taxon>Bacillota</taxon>
        <taxon>Bacilli</taxon>
        <taxon>Lactobacillales</taxon>
        <taxon>Aerococcaceae</taxon>
        <taxon>Aerococcus</taxon>
    </lineage>
</organism>
<protein>
    <submittedName>
        <fullName evidence="1">Ribosylpyrimidine nucleosidase</fullName>
    </submittedName>
</protein>
<reference evidence="2" key="2">
    <citation type="submission" date="2016-01" db="EMBL/GenBank/DDBJ databases">
        <title>Six Aerococcus type strain genome sequencing and assembly using PacBio and Illumina Hiseq.</title>
        <authorList>
            <person name="Carkaci D."/>
            <person name="Dargis R."/>
            <person name="Nielsen X.C."/>
            <person name="Skovgaard O."/>
            <person name="Fuursted K."/>
            <person name="Christensen J.J."/>
        </authorList>
    </citation>
    <scope>NUCLEOTIDE SEQUENCE [LARGE SCALE GENOMIC DNA]</scope>
    <source>
        <strain evidence="2">CCUG42038B</strain>
    </source>
</reference>
<dbReference type="KEGG" id="auh:AWM75_01155"/>
<evidence type="ECO:0000313" key="1">
    <source>
        <dbReference type="EMBL" id="AMB98684.1"/>
    </source>
</evidence>
<dbReference type="Pfam" id="PF01156">
    <property type="entry name" value="IU_nuc_hydro"/>
    <property type="match status" value="1"/>
</dbReference>
<gene>
    <name evidence="1" type="ORF">AWM75_01155</name>
</gene>
<sequence>MSRKLIIDTDTAGDDSTAILTALHFFDVLGVTVVGGNISFDQMVENALYTLELAQTDQKIPVYKEHPDPIMTLEGDRHQTEERIFASDGMGGANFPKAQQRPEDQHAVDFIIESIHRYPGQLEIAAIGPLTNIAMAIKRDPSIISQIKHLWIMGGTNHAPGNINAGAEFNFYTDPEAVKIVLHSGIDMTMVTWEQALRHAVMYDDDLADIEALNSKGSEFFLKVNLHTKAFEFKKRGVDGVTCPDSVTLALAANPDLISQATSYYVDIELKDGLTKGYNIVDVEGDLGKPANIRVVEAVDGAKFKQVLLEVLANIN</sequence>
<name>A0A0X8FJY4_9LACT</name>
<dbReference type="GO" id="GO:0016799">
    <property type="term" value="F:hydrolase activity, hydrolyzing N-glycosyl compounds"/>
    <property type="evidence" value="ECO:0007669"/>
    <property type="project" value="InterPro"/>
</dbReference>